<accession>A0AAW0UEL7</accession>
<sequence length="1091" mass="122769">MIGVTANTHKYKSELLQKVAENEYETCEQLLQSGHDKVTTKDEETHETGLHIAAKNGFVTLMQLFLSCGADCNAQDSSGKSPLHLAATKDYFSCCQVLLVRPELEVNIMNRTGDTPLHHAAREGRAHVCLTILDHPKVMIDVQNKRGMTPLHLAAQEDHRAVISLLLNKGANWKQQDKYSYMPIHYAALKGFPESCEAILSFCNKNERESQLKAGLRDQKTPLMLAAKGGHHKCCVKLVNSNINAQDREGNTALFYAAAGGFENTVAELLKCGADPNIANKKGNSPILEAAGKRRVNCLQRLIEKNASVAIINKQGKTVLHQAAQKNAQECLLLLLDIPEARKHLDSKDTEDCTPLHTAIKQEAVECANYLLEQGASPTKVCKGGMTPLHLAADKGYTSVCEKLLANSLVHVSQENCKKATPLHLAAMHGSVDVCQMLLRKGARVTAVDENGRSALHIASIKGHDSVIRFLAKKGVPQRAKDDTGNTGLHLAASGGWLESCQVLVNSAKALVSDADHNGNLPLDTAFEKKHDEVFKFLLMQLPLKKDDERAFRLHQYMHSALKEKRLIVVEAIIDSAWWEAGFSGENGHHCFNFQVLLEERPHLALKAQNNCIQRTDSDAKVTYDFRFFEFNYYVEGAGKAAKSPYDESNGTVVKHAKQFIVDGLEWKRVHPVSLMIKHHRTHLLHHPLTKAWLVDKWNLYISYIFLALLFIEFLFVVSLTIFMAKVDDWAHVERRCNMTRGQFCSHLFAAAENADVMEVGAEVGAIGKCRAMPRNIAGWLFLLNMTFIILLLEGNYVYRLKREYLSMDNSLRIVEVILTVILLMPLGGCEVNYQVIHKEQWQCGIIALLLAWLLLISKLNQLPVFSVFVPITTNFIKSFVKVLSYILLLLGLFAFIFYLLLSDQSAFSTMPQAMVKTIVWLLGDLGYDDTFLNPSHELVYPATANFLFVVFVTTISGFIVNLFVTQPSEKLEDFRKRTAFHNAASQSRLVLQLDVCFPYFRKQRTRITVTSTESEKSHSNILAKILLKFYTAEEEEKVEDPLLKKLEEQHCQISQLLSLHMEQKEDIRDLKHQLNYIIRNMSGQQPFERT</sequence>
<feature type="repeat" description="ANK" evidence="8">
    <location>
        <begin position="384"/>
        <end position="405"/>
    </location>
</feature>
<dbReference type="PRINTS" id="PR01415">
    <property type="entry name" value="ANKYRIN"/>
</dbReference>
<dbReference type="PANTHER" id="PTHR47143:SF1">
    <property type="entry name" value="ION_TRANS DOMAIN-CONTAINING PROTEIN"/>
    <property type="match status" value="1"/>
</dbReference>
<keyword evidence="4 8" id="KW-0040">ANK repeat</keyword>
<feature type="transmembrane region" description="Helical" evidence="9">
    <location>
        <begin position="777"/>
        <end position="799"/>
    </location>
</feature>
<evidence type="ECO:0000313" key="10">
    <source>
        <dbReference type="EMBL" id="KAK8398593.1"/>
    </source>
</evidence>
<feature type="transmembrane region" description="Helical" evidence="9">
    <location>
        <begin position="701"/>
        <end position="725"/>
    </location>
</feature>
<dbReference type="InterPro" id="IPR036770">
    <property type="entry name" value="Ankyrin_rpt-contain_sf"/>
</dbReference>
<dbReference type="SUPFAM" id="SSF48403">
    <property type="entry name" value="Ankyrin repeat"/>
    <property type="match status" value="2"/>
</dbReference>
<keyword evidence="9" id="KW-0812">Transmembrane</keyword>
<keyword evidence="1" id="KW-0813">Transport</keyword>
<dbReference type="EMBL" id="JARAKH010000012">
    <property type="protein sequence ID" value="KAK8398593.1"/>
    <property type="molecule type" value="Genomic_DNA"/>
</dbReference>
<dbReference type="AlphaFoldDB" id="A0AAW0UEL7"/>
<keyword evidence="3" id="KW-0677">Repeat</keyword>
<evidence type="ECO:0000256" key="7">
    <source>
        <dbReference type="ARBA" id="ARBA00023303"/>
    </source>
</evidence>
<feature type="transmembrane region" description="Helical" evidence="9">
    <location>
        <begin position="945"/>
        <end position="965"/>
    </location>
</feature>
<keyword evidence="9" id="KW-0472">Membrane</keyword>
<proteinExistence type="predicted"/>
<dbReference type="GO" id="GO:0034220">
    <property type="term" value="P:monoatomic ion transmembrane transport"/>
    <property type="evidence" value="ECO:0007669"/>
    <property type="project" value="UniProtKB-KW"/>
</dbReference>
<evidence type="ECO:0000256" key="4">
    <source>
        <dbReference type="ARBA" id="ARBA00023043"/>
    </source>
</evidence>
<dbReference type="PANTHER" id="PTHR47143">
    <property type="entry name" value="TRANSIENT RECEPTOR POTENTIAL CATION CHANNEL PROTEIN PAINLESS"/>
    <property type="match status" value="1"/>
</dbReference>
<dbReference type="InterPro" id="IPR002110">
    <property type="entry name" value="Ankyrin_rpt"/>
</dbReference>
<dbReference type="Gene3D" id="1.25.40.20">
    <property type="entry name" value="Ankyrin repeat-containing domain"/>
    <property type="match status" value="5"/>
</dbReference>
<feature type="transmembrane region" description="Helical" evidence="9">
    <location>
        <begin position="811"/>
        <end position="830"/>
    </location>
</feature>
<feature type="repeat" description="ANK" evidence="8">
    <location>
        <begin position="146"/>
        <end position="178"/>
    </location>
</feature>
<name>A0AAW0UEL7_SCYPA</name>
<feature type="repeat" description="ANK" evidence="8">
    <location>
        <begin position="78"/>
        <end position="111"/>
    </location>
</feature>
<evidence type="ECO:0000313" key="11">
    <source>
        <dbReference type="Proteomes" id="UP001487740"/>
    </source>
</evidence>
<dbReference type="PROSITE" id="PS50297">
    <property type="entry name" value="ANK_REP_REGION"/>
    <property type="match status" value="7"/>
</dbReference>
<comment type="caution">
    <text evidence="10">The sequence shown here is derived from an EMBL/GenBank/DDBJ whole genome shotgun (WGS) entry which is preliminary data.</text>
</comment>
<evidence type="ECO:0000256" key="5">
    <source>
        <dbReference type="ARBA" id="ARBA00023065"/>
    </source>
</evidence>
<evidence type="ECO:0000256" key="6">
    <source>
        <dbReference type="ARBA" id="ARBA00023180"/>
    </source>
</evidence>
<evidence type="ECO:0000256" key="2">
    <source>
        <dbReference type="ARBA" id="ARBA00022606"/>
    </source>
</evidence>
<feature type="repeat" description="ANK" evidence="8">
    <location>
        <begin position="451"/>
        <end position="483"/>
    </location>
</feature>
<dbReference type="GO" id="GO:0022857">
    <property type="term" value="F:transmembrane transporter activity"/>
    <property type="evidence" value="ECO:0007669"/>
    <property type="project" value="TreeGrafter"/>
</dbReference>
<feature type="repeat" description="ANK" evidence="8">
    <location>
        <begin position="45"/>
        <end position="77"/>
    </location>
</feature>
<feature type="repeat" description="ANK" evidence="8">
    <location>
        <begin position="351"/>
        <end position="383"/>
    </location>
</feature>
<dbReference type="Proteomes" id="UP001487740">
    <property type="component" value="Unassembled WGS sequence"/>
</dbReference>
<keyword evidence="6" id="KW-0325">Glycoprotein</keyword>
<keyword evidence="11" id="KW-1185">Reference proteome</keyword>
<dbReference type="GO" id="GO:1902495">
    <property type="term" value="C:transmembrane transporter complex"/>
    <property type="evidence" value="ECO:0007669"/>
    <property type="project" value="TreeGrafter"/>
</dbReference>
<evidence type="ECO:0008006" key="12">
    <source>
        <dbReference type="Google" id="ProtNLM"/>
    </source>
</evidence>
<feature type="repeat" description="ANK" evidence="8">
    <location>
        <begin position="112"/>
        <end position="145"/>
    </location>
</feature>
<keyword evidence="2" id="KW-0716">Sensory transduction</keyword>
<dbReference type="Pfam" id="PF12796">
    <property type="entry name" value="Ank_2"/>
    <property type="match status" value="5"/>
</dbReference>
<keyword evidence="9" id="KW-1133">Transmembrane helix</keyword>
<protein>
    <recommendedName>
        <fullName evidence="12">Ion transport domain-containing protein</fullName>
    </recommendedName>
</protein>
<feature type="repeat" description="ANK" evidence="8">
    <location>
        <begin position="249"/>
        <end position="281"/>
    </location>
</feature>
<evidence type="ECO:0000256" key="8">
    <source>
        <dbReference type="PROSITE-ProRule" id="PRU00023"/>
    </source>
</evidence>
<dbReference type="InterPro" id="IPR052076">
    <property type="entry name" value="TRP_cation_channel"/>
</dbReference>
<evidence type="ECO:0000256" key="3">
    <source>
        <dbReference type="ARBA" id="ARBA00022737"/>
    </source>
</evidence>
<evidence type="ECO:0000256" key="9">
    <source>
        <dbReference type="SAM" id="Phobius"/>
    </source>
</evidence>
<gene>
    <name evidence="10" type="ORF">O3P69_004023</name>
</gene>
<keyword evidence="5" id="KW-0406">Ion transport</keyword>
<reference evidence="10 11" key="1">
    <citation type="submission" date="2023-03" db="EMBL/GenBank/DDBJ databases">
        <title>High-quality genome of Scylla paramamosain provides insights in environmental adaptation.</title>
        <authorList>
            <person name="Zhang L."/>
        </authorList>
    </citation>
    <scope>NUCLEOTIDE SEQUENCE [LARGE SCALE GENOMIC DNA]</scope>
    <source>
        <strain evidence="10">LZ_2023a</strain>
        <tissue evidence="10">Muscle</tissue>
    </source>
</reference>
<feature type="transmembrane region" description="Helical" evidence="9">
    <location>
        <begin position="880"/>
        <end position="902"/>
    </location>
</feature>
<dbReference type="SMART" id="SM00248">
    <property type="entry name" value="ANK"/>
    <property type="match status" value="15"/>
</dbReference>
<dbReference type="Pfam" id="PF00023">
    <property type="entry name" value="Ank"/>
    <property type="match status" value="2"/>
</dbReference>
<organism evidence="10 11">
    <name type="scientific">Scylla paramamosain</name>
    <name type="common">Mud crab</name>
    <dbReference type="NCBI Taxonomy" id="85552"/>
    <lineage>
        <taxon>Eukaryota</taxon>
        <taxon>Metazoa</taxon>
        <taxon>Ecdysozoa</taxon>
        <taxon>Arthropoda</taxon>
        <taxon>Crustacea</taxon>
        <taxon>Multicrustacea</taxon>
        <taxon>Malacostraca</taxon>
        <taxon>Eumalacostraca</taxon>
        <taxon>Eucarida</taxon>
        <taxon>Decapoda</taxon>
        <taxon>Pleocyemata</taxon>
        <taxon>Brachyura</taxon>
        <taxon>Eubrachyura</taxon>
        <taxon>Portunoidea</taxon>
        <taxon>Portunidae</taxon>
        <taxon>Portuninae</taxon>
        <taxon>Scylla</taxon>
    </lineage>
</organism>
<feature type="transmembrane region" description="Helical" evidence="9">
    <location>
        <begin position="842"/>
        <end position="860"/>
    </location>
</feature>
<dbReference type="PROSITE" id="PS50088">
    <property type="entry name" value="ANK_REPEAT"/>
    <property type="match status" value="9"/>
</dbReference>
<keyword evidence="7" id="KW-0407">Ion channel</keyword>
<feature type="repeat" description="ANK" evidence="8">
    <location>
        <begin position="418"/>
        <end position="450"/>
    </location>
</feature>
<evidence type="ECO:0000256" key="1">
    <source>
        <dbReference type="ARBA" id="ARBA00022448"/>
    </source>
</evidence>